<keyword evidence="2" id="KW-0496">Mitochondrion</keyword>
<proteinExistence type="predicted"/>
<feature type="transmembrane region" description="Helical" evidence="1">
    <location>
        <begin position="51"/>
        <end position="75"/>
    </location>
</feature>
<sequence>MLSIFLICLFLSFITFCLSNFQFLSILIVLENINVLILLSSSYIDSLTNNISFLAFIVVVTIEVVLALVILTRVWSEESLNF</sequence>
<protein>
    <submittedName>
        <fullName evidence="2">NADH dehydrogenase subunit 4L</fullName>
    </submittedName>
</protein>
<accession>A0A096VGU4</accession>
<name>A0A096VGU4_9PLAT</name>
<evidence type="ECO:0000256" key="1">
    <source>
        <dbReference type="SAM" id="Phobius"/>
    </source>
</evidence>
<keyword evidence="1" id="KW-0472">Membrane</keyword>
<dbReference type="InterPro" id="IPR009356">
    <property type="entry name" value="NAD_DH_su4L"/>
</dbReference>
<evidence type="ECO:0000313" key="2">
    <source>
        <dbReference type="EMBL" id="AFD18218.1"/>
    </source>
</evidence>
<gene>
    <name evidence="2" type="primary">nad4L</name>
</gene>
<organism evidence="2">
    <name type="scientific">Neobenedenia melleni</name>
    <dbReference type="NCBI Taxonomy" id="280695"/>
    <lineage>
        <taxon>Eukaryota</taxon>
        <taxon>Metazoa</taxon>
        <taxon>Spiralia</taxon>
        <taxon>Lophotrochozoa</taxon>
        <taxon>Platyhelminthes</taxon>
        <taxon>Monogenea</taxon>
        <taxon>Monopisthocotylea</taxon>
        <taxon>Capsalidea</taxon>
        <taxon>Capsalidae</taxon>
        <taxon>Neobenedenia</taxon>
    </lineage>
</organism>
<keyword evidence="1" id="KW-0812">Transmembrane</keyword>
<dbReference type="Pfam" id="PF06235">
    <property type="entry name" value="NAD4L"/>
    <property type="match status" value="1"/>
</dbReference>
<geneLocation type="mitochondrion" evidence="2"/>
<dbReference type="AlphaFoldDB" id="A0A096VGU4"/>
<reference evidence="2" key="1">
    <citation type="journal article" date="2014" name="Mol. Biol. Rep.">
        <title>The complete mitochondrial genome of Neobenedenia melleni (Platyhelminthes: Monogenea): mitochondrial gene content, arrangement and composition compared with two Benedenia species.</title>
        <authorList>
            <person name="Zhang J."/>
            <person name="Wu X."/>
            <person name="Li Y."/>
            <person name="Zhao M."/>
            <person name="Xie M."/>
            <person name="Li A."/>
        </authorList>
    </citation>
    <scope>NUCLEOTIDE SEQUENCE</scope>
</reference>
<dbReference type="EMBL" id="JQ038228">
    <property type="protein sequence ID" value="AFD18218.1"/>
    <property type="molecule type" value="Genomic_DNA"/>
</dbReference>
<keyword evidence="1" id="KW-1133">Transmembrane helix</keyword>